<keyword evidence="2" id="KW-1185">Reference proteome</keyword>
<reference evidence="2" key="1">
    <citation type="journal article" date="2017" name="Int. J. Syst. Evol. Microbiol.">
        <title>Notoacmeibacter marinus gen. nov., sp. nov., isolated from the gut of a limpet and proposal of Notoacmeibacteraceae fam. nov. in the order Rhizobiales of the class Alphaproteobacteria.</title>
        <authorList>
            <person name="Huang Z."/>
            <person name="Guo F."/>
            <person name="Lai Q."/>
        </authorList>
    </citation>
    <scope>NUCLEOTIDE SEQUENCE [LARGE SCALE GENOMIC DNA]</scope>
    <source>
        <strain evidence="2">XMTR2A4</strain>
    </source>
</reference>
<dbReference type="Proteomes" id="UP000215405">
    <property type="component" value="Unassembled WGS sequence"/>
</dbReference>
<sequence length="84" mass="9120">MRQIFSMETCGKPDFINFEPRHRTGIAGSHFCLGTMTWGSQNSEAEAHGPMNRAVERSDASVKLAETEAAWLEASEAYEGAVGG</sequence>
<evidence type="ECO:0008006" key="3">
    <source>
        <dbReference type="Google" id="ProtNLM"/>
    </source>
</evidence>
<name>A0A231UTR2_9HYPH</name>
<gene>
    <name evidence="1" type="ORF">B7H23_14135</name>
</gene>
<comment type="caution">
    <text evidence="1">The sequence shown here is derived from an EMBL/GenBank/DDBJ whole genome shotgun (WGS) entry which is preliminary data.</text>
</comment>
<dbReference type="AlphaFoldDB" id="A0A231UTR2"/>
<proteinExistence type="predicted"/>
<dbReference type="EMBL" id="NBYO01000003">
    <property type="protein sequence ID" value="OXS99309.1"/>
    <property type="molecule type" value="Genomic_DNA"/>
</dbReference>
<evidence type="ECO:0000313" key="2">
    <source>
        <dbReference type="Proteomes" id="UP000215405"/>
    </source>
</evidence>
<organism evidence="1 2">
    <name type="scientific">Notoacmeibacter marinus</name>
    <dbReference type="NCBI Taxonomy" id="1876515"/>
    <lineage>
        <taxon>Bacteria</taxon>
        <taxon>Pseudomonadati</taxon>
        <taxon>Pseudomonadota</taxon>
        <taxon>Alphaproteobacteria</taxon>
        <taxon>Hyphomicrobiales</taxon>
        <taxon>Notoacmeibacteraceae</taxon>
        <taxon>Notoacmeibacter</taxon>
    </lineage>
</organism>
<evidence type="ECO:0000313" key="1">
    <source>
        <dbReference type="EMBL" id="OXS99309.1"/>
    </source>
</evidence>
<accession>A0A231UTR2</accession>
<protein>
    <recommendedName>
        <fullName evidence="3">Aldo/keto reductase</fullName>
    </recommendedName>
</protein>